<feature type="region of interest" description="Disordered" evidence="1">
    <location>
        <begin position="116"/>
        <end position="140"/>
    </location>
</feature>
<proteinExistence type="predicted"/>
<name>A0A1J5PIH6_9ZZZZ</name>
<gene>
    <name evidence="2" type="ORF">GALL_470890</name>
</gene>
<sequence length="315" mass="31852">MPTRFPCACNSLIFAALSPGSTSASTMSMPISRAMRSAVARLSPVSMATCTPLAWSAVTAGAEVGRTASATATRPISRPARATCTTVRPCPCSRCEAASRPFMSTLSSAINLSLPSSTVSPPSSARAPMPSTLVNAPAGSSARPRARLRIASASGCSENFSTAAAVFSRSSSAMPAANANSTTSGCPRVSVPVLSKTTTFNRVASSSAEAFLNKMPFMAPSPVPTITAIGVARPSASGQAMTNTVMVSASASSSGCPRTTYQDTKVATPIRTAITTSHCDARSANNCAGALEFCASCTSLTICASAVSAPTLVAR</sequence>
<organism evidence="2">
    <name type="scientific">mine drainage metagenome</name>
    <dbReference type="NCBI Taxonomy" id="410659"/>
    <lineage>
        <taxon>unclassified sequences</taxon>
        <taxon>metagenomes</taxon>
        <taxon>ecological metagenomes</taxon>
    </lineage>
</organism>
<reference evidence="2" key="1">
    <citation type="submission" date="2016-10" db="EMBL/GenBank/DDBJ databases">
        <title>Sequence of Gallionella enrichment culture.</title>
        <authorList>
            <person name="Poehlein A."/>
            <person name="Muehling M."/>
            <person name="Daniel R."/>
        </authorList>
    </citation>
    <scope>NUCLEOTIDE SEQUENCE</scope>
</reference>
<protein>
    <submittedName>
        <fullName evidence="2">Uncharacterized protein</fullName>
    </submittedName>
</protein>
<evidence type="ECO:0000313" key="2">
    <source>
        <dbReference type="EMBL" id="OIQ71294.1"/>
    </source>
</evidence>
<dbReference type="AlphaFoldDB" id="A0A1J5PIH6"/>
<evidence type="ECO:0000256" key="1">
    <source>
        <dbReference type="SAM" id="MobiDB-lite"/>
    </source>
</evidence>
<dbReference type="EMBL" id="MLJW01003793">
    <property type="protein sequence ID" value="OIQ71294.1"/>
    <property type="molecule type" value="Genomic_DNA"/>
</dbReference>
<comment type="caution">
    <text evidence="2">The sequence shown here is derived from an EMBL/GenBank/DDBJ whole genome shotgun (WGS) entry which is preliminary data.</text>
</comment>
<accession>A0A1J5PIH6</accession>